<protein>
    <submittedName>
        <fullName evidence="10">ABC transporter permease</fullName>
    </submittedName>
</protein>
<organism evidence="10 11">
    <name type="scientific">Mycoplasmopsis synoviae</name>
    <name type="common">Mycoplasma synoviae</name>
    <dbReference type="NCBI Taxonomy" id="2109"/>
    <lineage>
        <taxon>Bacteria</taxon>
        <taxon>Bacillati</taxon>
        <taxon>Mycoplasmatota</taxon>
        <taxon>Mycoplasmoidales</taxon>
        <taxon>Metamycoplasmataceae</taxon>
        <taxon>Mycoplasmopsis</taxon>
    </lineage>
</organism>
<dbReference type="CDD" id="cd06261">
    <property type="entry name" value="TM_PBP2"/>
    <property type="match status" value="1"/>
</dbReference>
<dbReference type="PANTHER" id="PTHR42929">
    <property type="entry name" value="INNER MEMBRANE ABC TRANSPORTER PERMEASE PROTEIN YDCU-RELATED-RELATED"/>
    <property type="match status" value="1"/>
</dbReference>
<comment type="subcellular location">
    <subcellularLocation>
        <location evidence="1 8">Cell membrane</location>
        <topology evidence="1 8">Multi-pass membrane protein</topology>
    </subcellularLocation>
</comment>
<dbReference type="SUPFAM" id="SSF161098">
    <property type="entry name" value="MetI-like"/>
    <property type="match status" value="1"/>
</dbReference>
<feature type="transmembrane region" description="Helical" evidence="8">
    <location>
        <begin position="20"/>
        <end position="46"/>
    </location>
</feature>
<dbReference type="GO" id="GO:0055085">
    <property type="term" value="P:transmembrane transport"/>
    <property type="evidence" value="ECO:0007669"/>
    <property type="project" value="InterPro"/>
</dbReference>
<name>A0AAX3F257_MYCSY</name>
<feature type="transmembrane region" description="Helical" evidence="8">
    <location>
        <begin position="248"/>
        <end position="269"/>
    </location>
</feature>
<dbReference type="EMBL" id="CP107525">
    <property type="protein sequence ID" value="UZW64272.1"/>
    <property type="molecule type" value="Genomic_DNA"/>
</dbReference>
<evidence type="ECO:0000256" key="4">
    <source>
        <dbReference type="ARBA" id="ARBA00022475"/>
    </source>
</evidence>
<dbReference type="Pfam" id="PF00528">
    <property type="entry name" value="BPD_transp_1"/>
    <property type="match status" value="1"/>
</dbReference>
<sequence>MLKKIFNSKIFKGEFFNKKLILLIPFFVIAILLILLPIVLILVNSIAPRNNFDNWLLVKESNTWNIILRSLKLGFIASIICLFIGIIYAYWVSKSKNKFFKIYALTLIISPLAIFTIARIYSIKGLFLALFAGDPKSLNSEWFIVVGLVYLNLPLMIMPLYSVFKDMPKNIVEASNDLGYSNFKTFFKVIIPYATKAILSGIAMIFLASATTFVVAQKLLPDGSQNQLIGELINEKINPGNPFDLSSGSALVIVVSAIFIGTYLLILIVPKVIYHFKKGAVYE</sequence>
<feature type="domain" description="ABC transmembrane type-1" evidence="9">
    <location>
        <begin position="67"/>
        <end position="264"/>
    </location>
</feature>
<evidence type="ECO:0000259" key="9">
    <source>
        <dbReference type="PROSITE" id="PS50928"/>
    </source>
</evidence>
<evidence type="ECO:0000313" key="10">
    <source>
        <dbReference type="EMBL" id="UZW64272.1"/>
    </source>
</evidence>
<evidence type="ECO:0000256" key="1">
    <source>
        <dbReference type="ARBA" id="ARBA00004651"/>
    </source>
</evidence>
<reference evidence="10" key="2">
    <citation type="submission" date="2022-11" db="EMBL/GenBank/DDBJ databases">
        <title>complete genomes of mycoplasma synoviae ZX313 strain and SD2 strain.</title>
        <authorList>
            <person name="Zhong Q."/>
        </authorList>
    </citation>
    <scope>NUCLEOTIDE SEQUENCE</scope>
    <source>
        <strain evidence="10">SD2</strain>
    </source>
</reference>
<keyword evidence="4" id="KW-1003">Cell membrane</keyword>
<evidence type="ECO:0000256" key="3">
    <source>
        <dbReference type="ARBA" id="ARBA00022448"/>
    </source>
</evidence>
<feature type="transmembrane region" description="Helical" evidence="8">
    <location>
        <begin position="102"/>
        <end position="122"/>
    </location>
</feature>
<evidence type="ECO:0000256" key="5">
    <source>
        <dbReference type="ARBA" id="ARBA00022692"/>
    </source>
</evidence>
<dbReference type="RefSeq" id="WP_154221722.1">
    <property type="nucleotide sequence ID" value="NZ_CP034544.1"/>
</dbReference>
<dbReference type="GO" id="GO:0005886">
    <property type="term" value="C:plasma membrane"/>
    <property type="evidence" value="ECO:0007669"/>
    <property type="project" value="UniProtKB-SubCell"/>
</dbReference>
<feature type="transmembrane region" description="Helical" evidence="8">
    <location>
        <begin position="142"/>
        <end position="164"/>
    </location>
</feature>
<dbReference type="Proteomes" id="UP001164481">
    <property type="component" value="Chromosome"/>
</dbReference>
<feature type="transmembrane region" description="Helical" evidence="8">
    <location>
        <begin position="197"/>
        <end position="216"/>
    </location>
</feature>
<dbReference type="InterPro" id="IPR000515">
    <property type="entry name" value="MetI-like"/>
</dbReference>
<evidence type="ECO:0000256" key="7">
    <source>
        <dbReference type="ARBA" id="ARBA00023136"/>
    </source>
</evidence>
<keyword evidence="3 8" id="KW-0813">Transport</keyword>
<dbReference type="PROSITE" id="PS50928">
    <property type="entry name" value="ABC_TM1"/>
    <property type="match status" value="1"/>
</dbReference>
<reference evidence="10" key="1">
    <citation type="submission" date="2022-10" db="EMBL/GenBank/DDBJ databases">
        <authorList>
            <person name="Wei X."/>
        </authorList>
    </citation>
    <scope>NUCLEOTIDE SEQUENCE</scope>
    <source>
        <strain evidence="10">SD2</strain>
    </source>
</reference>
<evidence type="ECO:0000313" key="11">
    <source>
        <dbReference type="Proteomes" id="UP001164481"/>
    </source>
</evidence>
<comment type="similarity">
    <text evidence="2">Belongs to the binding-protein-dependent transport system permease family. CysTW subfamily.</text>
</comment>
<keyword evidence="7 8" id="KW-0472">Membrane</keyword>
<feature type="transmembrane region" description="Helical" evidence="8">
    <location>
        <begin position="66"/>
        <end position="90"/>
    </location>
</feature>
<proteinExistence type="inferred from homology"/>
<evidence type="ECO:0000256" key="8">
    <source>
        <dbReference type="RuleBase" id="RU363032"/>
    </source>
</evidence>
<accession>A0AAX3F257</accession>
<dbReference type="Gene3D" id="1.10.3720.10">
    <property type="entry name" value="MetI-like"/>
    <property type="match status" value="1"/>
</dbReference>
<dbReference type="InterPro" id="IPR035906">
    <property type="entry name" value="MetI-like_sf"/>
</dbReference>
<evidence type="ECO:0000256" key="2">
    <source>
        <dbReference type="ARBA" id="ARBA00007069"/>
    </source>
</evidence>
<dbReference type="AlphaFoldDB" id="A0AAX3F257"/>
<evidence type="ECO:0000256" key="6">
    <source>
        <dbReference type="ARBA" id="ARBA00022989"/>
    </source>
</evidence>
<gene>
    <name evidence="10" type="ORF">OIE46_02745</name>
</gene>
<keyword evidence="5 8" id="KW-0812">Transmembrane</keyword>
<keyword evidence="6 8" id="KW-1133">Transmembrane helix</keyword>
<dbReference type="PANTHER" id="PTHR42929:SF1">
    <property type="entry name" value="INNER MEMBRANE ABC TRANSPORTER PERMEASE PROTEIN YDCU-RELATED"/>
    <property type="match status" value="1"/>
</dbReference>